<dbReference type="Gene3D" id="6.10.340.10">
    <property type="match status" value="1"/>
</dbReference>
<evidence type="ECO:0000256" key="2">
    <source>
        <dbReference type="ARBA" id="ARBA00022553"/>
    </source>
</evidence>
<dbReference type="EMBL" id="MEHA01000009">
    <property type="protein sequence ID" value="ODR51406.1"/>
    <property type="molecule type" value="Genomic_DNA"/>
</dbReference>
<feature type="domain" description="HAMP" evidence="5">
    <location>
        <begin position="294"/>
        <end position="347"/>
    </location>
</feature>
<dbReference type="InterPro" id="IPR010559">
    <property type="entry name" value="Sig_transdc_His_kin_internal"/>
</dbReference>
<accession>A0A1E3UJJ3</accession>
<keyword evidence="4" id="KW-0472">Membrane</keyword>
<evidence type="ECO:0000256" key="4">
    <source>
        <dbReference type="SAM" id="Phobius"/>
    </source>
</evidence>
<dbReference type="Gene3D" id="3.30.565.10">
    <property type="entry name" value="Histidine kinase-like ATPase, C-terminal domain"/>
    <property type="match status" value="1"/>
</dbReference>
<evidence type="ECO:0000313" key="6">
    <source>
        <dbReference type="EMBL" id="ODR51406.1"/>
    </source>
</evidence>
<dbReference type="Proteomes" id="UP000094271">
    <property type="component" value="Unassembled WGS sequence"/>
</dbReference>
<evidence type="ECO:0000256" key="1">
    <source>
        <dbReference type="ARBA" id="ARBA00004370"/>
    </source>
</evidence>
<comment type="caution">
    <text evidence="6">The sequence shown here is derived from an EMBL/GenBank/DDBJ whole genome shotgun (WGS) entry which is preliminary data.</text>
</comment>
<dbReference type="PANTHER" id="PTHR34220">
    <property type="entry name" value="SENSOR HISTIDINE KINASE YPDA"/>
    <property type="match status" value="1"/>
</dbReference>
<dbReference type="InterPro" id="IPR003660">
    <property type="entry name" value="HAMP_dom"/>
</dbReference>
<dbReference type="PANTHER" id="PTHR34220:SF7">
    <property type="entry name" value="SENSOR HISTIDINE KINASE YPDA"/>
    <property type="match status" value="1"/>
</dbReference>
<dbReference type="SUPFAM" id="SSF158472">
    <property type="entry name" value="HAMP domain-like"/>
    <property type="match status" value="1"/>
</dbReference>
<protein>
    <recommendedName>
        <fullName evidence="5">HAMP domain-containing protein</fullName>
    </recommendedName>
</protein>
<keyword evidence="2" id="KW-0597">Phosphoprotein</keyword>
<evidence type="ECO:0000313" key="7">
    <source>
        <dbReference type="Proteomes" id="UP000094271"/>
    </source>
</evidence>
<keyword evidence="4" id="KW-0812">Transmembrane</keyword>
<comment type="subcellular location">
    <subcellularLocation>
        <location evidence="1">Membrane</location>
    </subcellularLocation>
</comment>
<evidence type="ECO:0000256" key="3">
    <source>
        <dbReference type="ARBA" id="ARBA00022679"/>
    </source>
</evidence>
<feature type="transmembrane region" description="Helical" evidence="4">
    <location>
        <begin position="270"/>
        <end position="294"/>
    </location>
</feature>
<feature type="transmembrane region" description="Helical" evidence="4">
    <location>
        <begin position="12"/>
        <end position="32"/>
    </location>
</feature>
<dbReference type="AlphaFoldDB" id="A0A1E3UJJ3"/>
<sequence length="567" mass="66148">MEYKMKIKLRTLKVDIFLFIVLFAGMFLILGINNDMAVTTLTEKISESNQQVLQFCVNRISVRLSQIEDYMFAYMVENPDMSVLRYDSENMAARVHVVDDLSGMYANYGDTSGFFIYMPGTDFLAMKTWKLWETLDTMELRRFIAEECESDEQMISWKTMNINGSEYLYHIRSYRNQRIGAIISLKTLQAWVDMDALKEFNDILLVDKTGKAVLGREFEQIPINNMTEYRYYYDEDGIKYIMISEPLSGTDLIYCGMLLNKNILGNLNRWQFGLIAMMIICGIVVMLGSVFLYYSIISPLNGLNQAISGFASGELDTKIKKHSIHYEFENINESFNYMTEQIKKLKIDIYEQKIERQSTQLKYLRLQTNPHFCLNALNVIYSLTLSKDIDMIKRLVLCLTRHSRYILKTSQSKVALQEETAYISNYLEIQKIRFPYHFEYVMEIEAGLEEILVPPFILQTFVENTFKYAVTDSEKLKIFIRVQKTCMNMLSIQIEDCGRGFSDKVLDSIRERKRITDENMEEHYGINNILERLDILYKEEYKAVFSNCAGQGARVVIEIPMEAGSEF</sequence>
<keyword evidence="3" id="KW-0808">Transferase</keyword>
<dbReference type="GO" id="GO:0000155">
    <property type="term" value="F:phosphorelay sensor kinase activity"/>
    <property type="evidence" value="ECO:0007669"/>
    <property type="project" value="InterPro"/>
</dbReference>
<dbReference type="GO" id="GO:0016020">
    <property type="term" value="C:membrane"/>
    <property type="evidence" value="ECO:0007669"/>
    <property type="project" value="UniProtKB-SubCell"/>
</dbReference>
<dbReference type="Pfam" id="PF06580">
    <property type="entry name" value="His_kinase"/>
    <property type="match status" value="1"/>
</dbReference>
<dbReference type="InterPro" id="IPR036890">
    <property type="entry name" value="HATPase_C_sf"/>
</dbReference>
<dbReference type="SUPFAM" id="SSF55874">
    <property type="entry name" value="ATPase domain of HSP90 chaperone/DNA topoisomerase II/histidine kinase"/>
    <property type="match status" value="1"/>
</dbReference>
<dbReference type="CDD" id="cd06225">
    <property type="entry name" value="HAMP"/>
    <property type="match status" value="1"/>
</dbReference>
<proteinExistence type="predicted"/>
<reference evidence="6 7" key="1">
    <citation type="submission" date="2016-08" db="EMBL/GenBank/DDBJ databases">
        <authorList>
            <person name="Seilhamer J.J."/>
        </authorList>
    </citation>
    <scope>NUCLEOTIDE SEQUENCE [LARGE SCALE GENOMIC DNA]</scope>
    <source>
        <strain evidence="6 7">NML150140-1</strain>
    </source>
</reference>
<dbReference type="PROSITE" id="PS50885">
    <property type="entry name" value="HAMP"/>
    <property type="match status" value="1"/>
</dbReference>
<dbReference type="InterPro" id="IPR050640">
    <property type="entry name" value="Bact_2-comp_sensor_kinase"/>
</dbReference>
<keyword evidence="4" id="KW-1133">Transmembrane helix</keyword>
<name>A0A1E3UJJ3_9FIRM</name>
<gene>
    <name evidence="6" type="ORF">BEI59_14265</name>
</gene>
<evidence type="ECO:0000259" key="5">
    <source>
        <dbReference type="PROSITE" id="PS50885"/>
    </source>
</evidence>
<organism evidence="6 7">
    <name type="scientific">Eisenbergiella tayi</name>
    <dbReference type="NCBI Taxonomy" id="1432052"/>
    <lineage>
        <taxon>Bacteria</taxon>
        <taxon>Bacillati</taxon>
        <taxon>Bacillota</taxon>
        <taxon>Clostridia</taxon>
        <taxon>Lachnospirales</taxon>
        <taxon>Lachnospiraceae</taxon>
        <taxon>Eisenbergiella</taxon>
    </lineage>
</organism>